<accession>A0A1I2UQH8</accession>
<dbReference type="EMBL" id="FOPM01000011">
    <property type="protein sequence ID" value="SFG79343.1"/>
    <property type="molecule type" value="Genomic_DNA"/>
</dbReference>
<keyword evidence="2" id="KW-1185">Reference proteome</keyword>
<sequence length="147" mass="15839">MTAPAYIWQIVLNQGGGRPSYRRDVTEAALVVTRPLLDLSEPQAVDGLGLVQVKHLRRGALVTISDRAGPRAAVGIAGHGRISAPLWRTLHEAVPGASLATDPAAPPAAPWCGLVLADQMRDRPRDEVTDLIVQARVLGWAWMEREA</sequence>
<evidence type="ECO:0000313" key="2">
    <source>
        <dbReference type="Proteomes" id="UP000199229"/>
    </source>
</evidence>
<reference evidence="2" key="1">
    <citation type="submission" date="2016-10" db="EMBL/GenBank/DDBJ databases">
        <authorList>
            <person name="Varghese N."/>
            <person name="Submissions S."/>
        </authorList>
    </citation>
    <scope>NUCLEOTIDE SEQUENCE [LARGE SCALE GENOMIC DNA]</scope>
    <source>
        <strain evidence="2">Gh-105</strain>
    </source>
</reference>
<gene>
    <name evidence="1" type="ORF">SAMN05192565_11196</name>
</gene>
<dbReference type="OrthoDB" id="8445121at2"/>
<name>A0A1I2UQH8_9HYPH</name>
<evidence type="ECO:0000313" key="1">
    <source>
        <dbReference type="EMBL" id="SFG79343.1"/>
    </source>
</evidence>
<organism evidence="1 2">
    <name type="scientific">Methylobacterium gossipiicola</name>
    <dbReference type="NCBI Taxonomy" id="582675"/>
    <lineage>
        <taxon>Bacteria</taxon>
        <taxon>Pseudomonadati</taxon>
        <taxon>Pseudomonadota</taxon>
        <taxon>Alphaproteobacteria</taxon>
        <taxon>Hyphomicrobiales</taxon>
        <taxon>Methylobacteriaceae</taxon>
        <taxon>Methylobacterium</taxon>
    </lineage>
</organism>
<dbReference type="RefSeq" id="WP_091972043.1">
    <property type="nucleotide sequence ID" value="NZ_FOPM01000011.1"/>
</dbReference>
<proteinExistence type="predicted"/>
<protein>
    <submittedName>
        <fullName evidence="1">Uncharacterized protein</fullName>
    </submittedName>
</protein>
<dbReference type="AlphaFoldDB" id="A0A1I2UQH8"/>
<dbReference type="Proteomes" id="UP000199229">
    <property type="component" value="Unassembled WGS sequence"/>
</dbReference>